<accession>A0A2S0L4R8</accession>
<sequence>MDLVFREYSSPFSLLDEIISNGMLNDWIDRFLKSHKESLQWEVWINKIHEQSWADYLAESEANEDLVNASWGDTEIEATISDNFEMMQNFKPE</sequence>
<reference evidence="2" key="1">
    <citation type="submission" date="2018-02" db="EMBL/GenBank/DDBJ databases">
        <authorList>
            <person name="Holder M.E."/>
            <person name="Ajami N.J."/>
            <person name="Petrosino J.F."/>
        </authorList>
    </citation>
    <scope>NUCLEOTIDE SEQUENCE [LARGE SCALE GENOMIC DNA]</scope>
    <source>
        <strain evidence="2">CCUG 47132</strain>
    </source>
</reference>
<name>A0A2S0L4R8_9FIRM</name>
<gene>
    <name evidence="1" type="ORF">C5Q96_05115</name>
</gene>
<evidence type="ECO:0000313" key="1">
    <source>
        <dbReference type="EMBL" id="AVM48257.1"/>
    </source>
</evidence>
<dbReference type="EMBL" id="CP027228">
    <property type="protein sequence ID" value="AVM48257.1"/>
    <property type="molecule type" value="Genomic_DNA"/>
</dbReference>
<dbReference type="AlphaFoldDB" id="A0A2S0L4R8"/>
<keyword evidence="2" id="KW-1185">Reference proteome</keyword>
<dbReference type="KEGG" id="mdv:C5Q96_05115"/>
<evidence type="ECO:0000313" key="2">
    <source>
        <dbReference type="Proteomes" id="UP000237883"/>
    </source>
</evidence>
<organism evidence="1 2">
    <name type="scientific">Mogibacterium diversum</name>
    <dbReference type="NCBI Taxonomy" id="114527"/>
    <lineage>
        <taxon>Bacteria</taxon>
        <taxon>Bacillati</taxon>
        <taxon>Bacillota</taxon>
        <taxon>Clostridia</taxon>
        <taxon>Peptostreptococcales</taxon>
        <taxon>Anaerovoracaceae</taxon>
        <taxon>Mogibacterium</taxon>
    </lineage>
</organism>
<protein>
    <submittedName>
        <fullName evidence="1">Uncharacterized protein</fullName>
    </submittedName>
</protein>
<proteinExistence type="predicted"/>
<dbReference type="Proteomes" id="UP000237883">
    <property type="component" value="Chromosome"/>
</dbReference>